<comment type="caution">
    <text evidence="5">The sequence shown here is derived from an EMBL/GenBank/DDBJ whole genome shotgun (WGS) entry which is preliminary data.</text>
</comment>
<dbReference type="InterPro" id="IPR050266">
    <property type="entry name" value="AB_hydrolase_sf"/>
</dbReference>
<dbReference type="GO" id="GO:0016787">
    <property type="term" value="F:hydrolase activity"/>
    <property type="evidence" value="ECO:0007669"/>
    <property type="project" value="UniProtKB-KW"/>
</dbReference>
<dbReference type="Pfam" id="PF00561">
    <property type="entry name" value="Abhydrolase_1"/>
    <property type="match status" value="1"/>
</dbReference>
<comment type="similarity">
    <text evidence="1">Belongs to the peptidase S33 family.</text>
</comment>
<keyword evidence="3" id="KW-0732">Signal</keyword>
<dbReference type="Gene3D" id="3.40.50.1820">
    <property type="entry name" value="alpha/beta hydrolase"/>
    <property type="match status" value="1"/>
</dbReference>
<organism evidence="5 6">
    <name type="scientific">Ohtaekwangia kribbensis</name>
    <dbReference type="NCBI Taxonomy" id="688913"/>
    <lineage>
        <taxon>Bacteria</taxon>
        <taxon>Pseudomonadati</taxon>
        <taxon>Bacteroidota</taxon>
        <taxon>Cytophagia</taxon>
        <taxon>Cytophagales</taxon>
        <taxon>Fulvivirgaceae</taxon>
        <taxon>Ohtaekwangia</taxon>
    </lineage>
</organism>
<dbReference type="PRINTS" id="PR00793">
    <property type="entry name" value="PROAMNOPTASE"/>
</dbReference>
<accession>A0ABW3JXE2</accession>
<evidence type="ECO:0000256" key="1">
    <source>
        <dbReference type="ARBA" id="ARBA00010088"/>
    </source>
</evidence>
<keyword evidence="2 5" id="KW-0378">Hydrolase</keyword>
<feature type="chain" id="PRO_5045261070" evidence="3">
    <location>
        <begin position="20"/>
        <end position="304"/>
    </location>
</feature>
<dbReference type="InterPro" id="IPR000073">
    <property type="entry name" value="AB_hydrolase_1"/>
</dbReference>
<sequence length="304" mass="34581">MKRLCTLAALFTLLFTARAQERYILTSDSVSLYVKVKGKGQPCLYIHGGPGAGSYWLEKLYGDQLEQHFQMIYLDQRGVGRSSSPKDHNFAIDRVAKDFEEVRQALGIKQWLTLGHSFGGVLQMDYVGRYQQSIQGLLMINCTLSLHDSFRESWIPKAYEFAGVKNPMPATGDTVAVVKRLMDAIGILRQKELIWKMAFASPDNAKTLDATYTEIPNWNGDFSAAALGINDYWNDYRKSTARIKLPVLFFYGTNDWSIGPQHYKGVHFPNSMLYESRVGHMPFLENKADLEKAIRSFKAKYKFS</sequence>
<dbReference type="SUPFAM" id="SSF53474">
    <property type="entry name" value="alpha/beta-Hydrolases"/>
    <property type="match status" value="1"/>
</dbReference>
<reference evidence="6" key="1">
    <citation type="journal article" date="2019" name="Int. J. Syst. Evol. Microbiol.">
        <title>The Global Catalogue of Microorganisms (GCM) 10K type strain sequencing project: providing services to taxonomists for standard genome sequencing and annotation.</title>
        <authorList>
            <consortium name="The Broad Institute Genomics Platform"/>
            <consortium name="The Broad Institute Genome Sequencing Center for Infectious Disease"/>
            <person name="Wu L."/>
            <person name="Ma J."/>
        </authorList>
    </citation>
    <scope>NUCLEOTIDE SEQUENCE [LARGE SCALE GENOMIC DNA]</scope>
    <source>
        <strain evidence="6">CCUG 58938</strain>
    </source>
</reference>
<evidence type="ECO:0000256" key="3">
    <source>
        <dbReference type="SAM" id="SignalP"/>
    </source>
</evidence>
<feature type="signal peptide" evidence="3">
    <location>
        <begin position="1"/>
        <end position="19"/>
    </location>
</feature>
<feature type="domain" description="AB hydrolase-1" evidence="4">
    <location>
        <begin position="44"/>
        <end position="286"/>
    </location>
</feature>
<dbReference type="Proteomes" id="UP001597112">
    <property type="component" value="Unassembled WGS sequence"/>
</dbReference>
<protein>
    <submittedName>
        <fullName evidence="5">Alpha/beta fold hydrolase</fullName>
    </submittedName>
</protein>
<dbReference type="InterPro" id="IPR002410">
    <property type="entry name" value="Peptidase_S33"/>
</dbReference>
<name>A0ABW3JXE2_9BACT</name>
<dbReference type="EMBL" id="JBHTKA010000001">
    <property type="protein sequence ID" value="MFD0997860.1"/>
    <property type="molecule type" value="Genomic_DNA"/>
</dbReference>
<dbReference type="RefSeq" id="WP_377573553.1">
    <property type="nucleotide sequence ID" value="NZ_JBHTKA010000001.1"/>
</dbReference>
<evidence type="ECO:0000313" key="5">
    <source>
        <dbReference type="EMBL" id="MFD0997860.1"/>
    </source>
</evidence>
<dbReference type="InterPro" id="IPR029058">
    <property type="entry name" value="AB_hydrolase_fold"/>
</dbReference>
<evidence type="ECO:0000256" key="2">
    <source>
        <dbReference type="ARBA" id="ARBA00022801"/>
    </source>
</evidence>
<proteinExistence type="inferred from homology"/>
<keyword evidence="6" id="KW-1185">Reference proteome</keyword>
<gene>
    <name evidence="5" type="ORF">ACFQ21_01030</name>
</gene>
<dbReference type="PANTHER" id="PTHR43798">
    <property type="entry name" value="MONOACYLGLYCEROL LIPASE"/>
    <property type="match status" value="1"/>
</dbReference>
<evidence type="ECO:0000313" key="6">
    <source>
        <dbReference type="Proteomes" id="UP001597112"/>
    </source>
</evidence>
<evidence type="ECO:0000259" key="4">
    <source>
        <dbReference type="Pfam" id="PF00561"/>
    </source>
</evidence>